<dbReference type="AlphaFoldDB" id="A0A1M7CHF9"/>
<protein>
    <recommendedName>
        <fullName evidence="3">Protein-glutamine gamma-glutamyltransferase-like C-terminal domain-containing protein</fullName>
    </recommendedName>
</protein>
<dbReference type="InterPro" id="IPR025403">
    <property type="entry name" value="TgpA-like_C"/>
</dbReference>
<feature type="region of interest" description="Disordered" evidence="1">
    <location>
        <begin position="170"/>
        <end position="191"/>
    </location>
</feature>
<organism evidence="4 5">
    <name type="scientific">Haladaptatus paucihalophilus DX253</name>
    <dbReference type="NCBI Taxonomy" id="797209"/>
    <lineage>
        <taxon>Archaea</taxon>
        <taxon>Methanobacteriati</taxon>
        <taxon>Methanobacteriota</taxon>
        <taxon>Stenosarchaea group</taxon>
        <taxon>Halobacteria</taxon>
        <taxon>Halobacteriales</taxon>
        <taxon>Haladaptataceae</taxon>
        <taxon>Haladaptatus</taxon>
    </lineage>
</organism>
<proteinExistence type="predicted"/>
<feature type="region of interest" description="Disordered" evidence="1">
    <location>
        <begin position="74"/>
        <end position="119"/>
    </location>
</feature>
<accession>A0A1M7CHF9</accession>
<keyword evidence="2" id="KW-1133">Transmembrane helix</keyword>
<keyword evidence="5" id="KW-1185">Reference proteome</keyword>
<name>A0A1M7CHF9_HALPU</name>
<keyword evidence="2" id="KW-0812">Transmembrane</keyword>
<dbReference type="EMBL" id="FRAN01000010">
    <property type="protein sequence ID" value="SHL66640.1"/>
    <property type="molecule type" value="Genomic_DNA"/>
</dbReference>
<feature type="transmembrane region" description="Helical" evidence="2">
    <location>
        <begin position="26"/>
        <end position="46"/>
    </location>
</feature>
<sequence>MILYSCYRWNWLIERVEGFGMNTDRLLAAGIALCCIFAIGTSASTLGTSVHTKPDDVIDINYKSLPINPNDAGELKREAQSKGSPASSQSKKEQTNRQASQQQQKQSNTNTQKQQSKSKASWKQFDFLEDLLALLRKLMRVLVWVVPVAVLVGGVAVGVRFRDHLFDDSATETTSSNGPASPPAPTPDPSNEIERAWWSMVERFGVDRPHTKTPGECAREAIDAGGDEDAVRTLTRTFEEVRYGGEPITDDRLDRIRHGSDRLGGET</sequence>
<feature type="region of interest" description="Disordered" evidence="1">
    <location>
        <begin position="246"/>
        <end position="267"/>
    </location>
</feature>
<evidence type="ECO:0000313" key="4">
    <source>
        <dbReference type="EMBL" id="SHL66640.1"/>
    </source>
</evidence>
<reference evidence="5" key="1">
    <citation type="submission" date="2016-11" db="EMBL/GenBank/DDBJ databases">
        <authorList>
            <person name="Varghese N."/>
            <person name="Submissions S."/>
        </authorList>
    </citation>
    <scope>NUCLEOTIDE SEQUENCE [LARGE SCALE GENOMIC DNA]</scope>
    <source>
        <strain evidence="5">DX253</strain>
    </source>
</reference>
<evidence type="ECO:0000313" key="5">
    <source>
        <dbReference type="Proteomes" id="UP000184203"/>
    </source>
</evidence>
<feature type="domain" description="Protein-glutamine gamma-glutamyltransferase-like C-terminal" evidence="3">
    <location>
        <begin position="195"/>
        <end position="257"/>
    </location>
</feature>
<dbReference type="Proteomes" id="UP000184203">
    <property type="component" value="Unassembled WGS sequence"/>
</dbReference>
<evidence type="ECO:0000259" key="3">
    <source>
        <dbReference type="Pfam" id="PF13559"/>
    </source>
</evidence>
<evidence type="ECO:0000256" key="1">
    <source>
        <dbReference type="SAM" id="MobiDB-lite"/>
    </source>
</evidence>
<gene>
    <name evidence="4" type="ORF">SAMN05444342_4369</name>
</gene>
<feature type="transmembrane region" description="Helical" evidence="2">
    <location>
        <begin position="141"/>
        <end position="161"/>
    </location>
</feature>
<evidence type="ECO:0000256" key="2">
    <source>
        <dbReference type="SAM" id="Phobius"/>
    </source>
</evidence>
<feature type="compositionally biased region" description="Low complexity" evidence="1">
    <location>
        <begin position="96"/>
        <end position="119"/>
    </location>
</feature>
<keyword evidence="2" id="KW-0472">Membrane</keyword>
<dbReference type="Pfam" id="PF13559">
    <property type="entry name" value="DUF4129"/>
    <property type="match status" value="1"/>
</dbReference>